<dbReference type="RefSeq" id="WP_093072080.1">
    <property type="nucleotide sequence ID" value="NZ_FOGV01000004.1"/>
</dbReference>
<dbReference type="InterPro" id="IPR006680">
    <property type="entry name" value="Amidohydro-rel"/>
</dbReference>
<dbReference type="InterPro" id="IPR032466">
    <property type="entry name" value="Metal_Hydrolase"/>
</dbReference>
<keyword evidence="1" id="KW-0645">Protease</keyword>
<dbReference type="SUPFAM" id="SSF51338">
    <property type="entry name" value="Composite domain of metallo-dependent hydrolases"/>
    <property type="match status" value="1"/>
</dbReference>
<feature type="binding site" evidence="3">
    <location>
        <position position="162"/>
    </location>
    <ligand>
        <name>substrate</name>
    </ligand>
</feature>
<keyword evidence="1" id="KW-0378">Hydrolase</keyword>
<organism evidence="6 7">
    <name type="scientific">Salisediminibacterium halotolerans</name>
    <dbReference type="NCBI Taxonomy" id="517425"/>
    <lineage>
        <taxon>Bacteria</taxon>
        <taxon>Bacillati</taxon>
        <taxon>Bacillota</taxon>
        <taxon>Bacilli</taxon>
        <taxon>Bacillales</taxon>
        <taxon>Bacillaceae</taxon>
        <taxon>Salisediminibacterium</taxon>
    </lineage>
</organism>
<feature type="binding site" evidence="4">
    <location>
        <position position="223"/>
    </location>
    <ligand>
        <name>Zn(2+)</name>
        <dbReference type="ChEBI" id="CHEBI:29105"/>
        <label>2</label>
        <note>catalytic</note>
    </ligand>
</feature>
<keyword evidence="1" id="KW-0482">Metalloprotease</keyword>
<protein>
    <recommendedName>
        <fullName evidence="1">Isoaspartyl dipeptidase</fullName>
        <ecNumber evidence="1">3.4.19.-</ecNumber>
    </recommendedName>
</protein>
<evidence type="ECO:0000256" key="2">
    <source>
        <dbReference type="PIRSR" id="PIRSR001238-1"/>
    </source>
</evidence>
<feature type="binding site" evidence="3">
    <location>
        <position position="288"/>
    </location>
    <ligand>
        <name>substrate</name>
    </ligand>
</feature>
<comment type="caution">
    <text evidence="6">The sequence shown here is derived from an EMBL/GenBank/DDBJ whole genome shotgun (WGS) entry which is preliminary data.</text>
</comment>
<evidence type="ECO:0000259" key="5">
    <source>
        <dbReference type="Pfam" id="PF01979"/>
    </source>
</evidence>
<dbReference type="Proteomes" id="UP000199318">
    <property type="component" value="Unassembled WGS sequence"/>
</dbReference>
<comment type="subcellular location">
    <subcellularLocation>
        <location evidence="1">Cytoplasm</location>
    </subcellularLocation>
</comment>
<feature type="binding site" evidence="3">
    <location>
        <position position="226"/>
    </location>
    <ligand>
        <name>substrate</name>
    </ligand>
</feature>
<evidence type="ECO:0000313" key="6">
    <source>
        <dbReference type="EMBL" id="SER68587.1"/>
    </source>
</evidence>
<dbReference type="GO" id="GO:0046872">
    <property type="term" value="F:metal ion binding"/>
    <property type="evidence" value="ECO:0007669"/>
    <property type="project" value="UniProtKB-KW"/>
</dbReference>
<evidence type="ECO:0000256" key="1">
    <source>
        <dbReference type="PIRNR" id="PIRNR001238"/>
    </source>
</evidence>
<comment type="cofactor">
    <cofactor evidence="1 4">
        <name>Zn(2+)</name>
        <dbReference type="ChEBI" id="CHEBI:29105"/>
    </cofactor>
    <text evidence="1 4">Binds 2 Zn(2+) ions per subunit.</text>
</comment>
<dbReference type="OrthoDB" id="9775607at2"/>
<proteinExistence type="inferred from homology"/>
<feature type="binding site" evidence="4">
    <location>
        <position position="60"/>
    </location>
    <ligand>
        <name>Zn(2+)</name>
        <dbReference type="ChEBI" id="CHEBI:29105"/>
        <label>1</label>
        <note>catalytic</note>
    </ligand>
</feature>
<feature type="binding site" evidence="3">
    <location>
        <position position="98"/>
    </location>
    <ligand>
        <name>substrate</name>
    </ligand>
</feature>
<keyword evidence="7" id="KW-1185">Reference proteome</keyword>
<dbReference type="InterPro" id="IPR050378">
    <property type="entry name" value="Metallo-dep_Hydrolases_sf"/>
</dbReference>
<dbReference type="NCBIfam" id="TIGR01975">
    <property type="entry name" value="isoAsp_dipep"/>
    <property type="match status" value="1"/>
</dbReference>
<feature type="binding site" evidence="4">
    <location>
        <position position="62"/>
    </location>
    <ligand>
        <name>Zn(2+)</name>
        <dbReference type="ChEBI" id="CHEBI:29105"/>
        <label>1</label>
        <note>catalytic</note>
    </ligand>
</feature>
<evidence type="ECO:0000256" key="4">
    <source>
        <dbReference type="PIRSR" id="PIRSR001238-3"/>
    </source>
</evidence>
<dbReference type="EC" id="3.4.19.-" evidence="1"/>
<evidence type="ECO:0000313" key="7">
    <source>
        <dbReference type="Proteomes" id="UP000199318"/>
    </source>
</evidence>
<feature type="binding site" evidence="4">
    <location>
        <position position="194"/>
    </location>
    <ligand>
        <name>Zn(2+)</name>
        <dbReference type="ChEBI" id="CHEBI:29105"/>
        <label>2</label>
        <note>catalytic</note>
    </ligand>
</feature>
<feature type="binding site" evidence="4">
    <location>
        <position position="284"/>
    </location>
    <ligand>
        <name>Zn(2+)</name>
        <dbReference type="ChEBI" id="CHEBI:29105"/>
        <label>1</label>
        <note>catalytic</note>
    </ligand>
</feature>
<dbReference type="PANTHER" id="PTHR11647">
    <property type="entry name" value="HYDRANTOINASE/DIHYDROPYRIMIDINASE FAMILY MEMBER"/>
    <property type="match status" value="1"/>
</dbReference>
<evidence type="ECO:0000256" key="3">
    <source>
        <dbReference type="PIRSR" id="PIRSR001238-2"/>
    </source>
</evidence>
<gene>
    <name evidence="6" type="ORF">SAMN05444126_10452</name>
</gene>
<keyword evidence="1 4" id="KW-0862">Zinc</keyword>
<dbReference type="Gene3D" id="2.30.40.10">
    <property type="entry name" value="Urease, subunit C, domain 1"/>
    <property type="match status" value="1"/>
</dbReference>
<dbReference type="Pfam" id="PF01979">
    <property type="entry name" value="Amidohydro_1"/>
    <property type="match status" value="1"/>
</dbReference>
<dbReference type="GO" id="GO:0016810">
    <property type="term" value="F:hydrolase activity, acting on carbon-nitrogen (but not peptide) bonds"/>
    <property type="evidence" value="ECO:0007669"/>
    <property type="project" value="InterPro"/>
</dbReference>
<dbReference type="InterPro" id="IPR011059">
    <property type="entry name" value="Metal-dep_hydrolase_composite"/>
</dbReference>
<comment type="function">
    <text evidence="1">Catalyzes the hydrolytic cleavage of a subset of L-isoaspartyl (L-beta-aspartyl) dipeptides. Used to degrade proteins damaged by L-isoaspartyl residues formation.</text>
</comment>
<accession>A0A1H9R7K2</accession>
<name>A0A1H9R7K2_9BACI</name>
<sequence>MLTVIEQAEVYAPAPLGVQDVLIANDKIVALGDISLPESVERTVIDGRNNMLIPGLIDGHVHITGGGGEGGYHTRTPELELSRAVSAGVTTVVGVLGTDGTSRTLPDLIAKAHALENEGISCYALVGNYHIPVNTVTGKIEDDLMLIDRLIGVGEIAISDHRSSQPTRNELAKLASSARIGGMLSGKSGIVTVHVGAGEGKLSPLTDLVEHTDLPITMFCPTHLNRSNELFLDALNFADLGGYIDFTTSTIPQTKEDQVLKASSAVRRALDFGVSSAQITMTSDGQGSLPIFNRDGSFAGLGVGRIGSLYEALVDCVLTEKIPLESALRTVTKTPAELLKLPQKGEIAAGKDADLVLVNKDWQIDSVFSRGKQMVRGGTAVVKGTFEE</sequence>
<dbReference type="GO" id="GO:0006508">
    <property type="term" value="P:proteolysis"/>
    <property type="evidence" value="ECO:0007669"/>
    <property type="project" value="UniProtKB-KW"/>
</dbReference>
<dbReference type="SUPFAM" id="SSF51556">
    <property type="entry name" value="Metallo-dependent hydrolases"/>
    <property type="match status" value="1"/>
</dbReference>
<feature type="binding site" evidence="3">
    <location>
        <position position="129"/>
    </location>
    <ligand>
        <name>substrate</name>
    </ligand>
</feature>
<feature type="active site" description="Proton acceptor" evidence="2">
    <location>
        <position position="284"/>
    </location>
</feature>
<keyword evidence="1 4" id="KW-0479">Metal-binding</keyword>
<dbReference type="PIRSF" id="PIRSF001238">
    <property type="entry name" value="IadA"/>
    <property type="match status" value="1"/>
</dbReference>
<feature type="domain" description="Amidohydrolase-related" evidence="5">
    <location>
        <begin position="51"/>
        <end position="373"/>
    </location>
</feature>
<dbReference type="Gene3D" id="3.20.20.140">
    <property type="entry name" value="Metal-dependent hydrolases"/>
    <property type="match status" value="1"/>
</dbReference>
<comment type="similarity">
    <text evidence="1">Belongs to the peptidase M38 family.</text>
</comment>
<dbReference type="GO" id="GO:0008798">
    <property type="term" value="F:beta-aspartyl-peptidase activity"/>
    <property type="evidence" value="ECO:0007669"/>
    <property type="project" value="InterPro"/>
</dbReference>
<dbReference type="GO" id="GO:0005737">
    <property type="term" value="C:cytoplasm"/>
    <property type="evidence" value="ECO:0007669"/>
    <property type="project" value="UniProtKB-SubCell"/>
</dbReference>
<reference evidence="7" key="1">
    <citation type="submission" date="2016-10" db="EMBL/GenBank/DDBJ databases">
        <authorList>
            <person name="de Groot N.N."/>
        </authorList>
    </citation>
    <scope>NUCLEOTIDE SEQUENCE [LARGE SCALE GENOMIC DNA]</scope>
    <source>
        <strain evidence="7">10nlg</strain>
    </source>
</reference>
<dbReference type="EMBL" id="FOGV01000004">
    <property type="protein sequence ID" value="SER68587.1"/>
    <property type="molecule type" value="Genomic_DNA"/>
</dbReference>
<comment type="PTM">
    <text evidence="1">Carboxylation allows a single lysine to coordinate two zinc ions.</text>
</comment>
<dbReference type="GO" id="GO:0008237">
    <property type="term" value="F:metallopeptidase activity"/>
    <property type="evidence" value="ECO:0007669"/>
    <property type="project" value="UniProtKB-KW"/>
</dbReference>
<feature type="binding site" evidence="3">
    <location>
        <begin position="67"/>
        <end position="69"/>
    </location>
    <ligand>
        <name>substrate</name>
    </ligand>
</feature>
<dbReference type="PANTHER" id="PTHR11647:SF1">
    <property type="entry name" value="COLLAPSIN RESPONSE MEDIATOR PROTEIN"/>
    <property type="match status" value="1"/>
</dbReference>
<dbReference type="InterPro" id="IPR010229">
    <property type="entry name" value="Pept_M38_dipep"/>
</dbReference>
<dbReference type="AlphaFoldDB" id="A0A1H9R7K2"/>
<dbReference type="STRING" id="1464123.SAMN05444126_10452"/>